<protein>
    <submittedName>
        <fullName evidence="2">Bug family tripartite tricarboxylate transporter substrate binding protein</fullName>
    </submittedName>
</protein>
<reference evidence="3" key="1">
    <citation type="journal article" date="2019" name="Int. J. Syst. Evol. Microbiol.">
        <title>The Global Catalogue of Microorganisms (GCM) 10K type strain sequencing project: providing services to taxonomists for standard genome sequencing and annotation.</title>
        <authorList>
            <consortium name="The Broad Institute Genomics Platform"/>
            <consortium name="The Broad Institute Genome Sequencing Center for Infectious Disease"/>
            <person name="Wu L."/>
            <person name="Ma J."/>
        </authorList>
    </citation>
    <scope>NUCLEOTIDE SEQUENCE [LARGE SCALE GENOMIC DNA]</scope>
    <source>
        <strain evidence="3">CGMCC 1.16444</strain>
    </source>
</reference>
<evidence type="ECO:0000256" key="1">
    <source>
        <dbReference type="ARBA" id="ARBA00006987"/>
    </source>
</evidence>
<dbReference type="SUPFAM" id="SSF53850">
    <property type="entry name" value="Periplasmic binding protein-like II"/>
    <property type="match status" value="1"/>
</dbReference>
<dbReference type="PIRSF" id="PIRSF017082">
    <property type="entry name" value="YflP"/>
    <property type="match status" value="1"/>
</dbReference>
<proteinExistence type="inferred from homology"/>
<comment type="caution">
    <text evidence="2">The sequence shown here is derived from an EMBL/GenBank/DDBJ whole genome shotgun (WGS) entry which is preliminary data.</text>
</comment>
<dbReference type="Proteomes" id="UP001595796">
    <property type="component" value="Unassembled WGS sequence"/>
</dbReference>
<dbReference type="PANTHER" id="PTHR42928:SF5">
    <property type="entry name" value="BLR1237 PROTEIN"/>
    <property type="match status" value="1"/>
</dbReference>
<dbReference type="PANTHER" id="PTHR42928">
    <property type="entry name" value="TRICARBOXYLATE-BINDING PROTEIN"/>
    <property type="match status" value="1"/>
</dbReference>
<dbReference type="CDD" id="cd07012">
    <property type="entry name" value="PBP2_Bug_TTT"/>
    <property type="match status" value="1"/>
</dbReference>
<evidence type="ECO:0000313" key="2">
    <source>
        <dbReference type="EMBL" id="MFC5067256.1"/>
    </source>
</evidence>
<accession>A0ABV9Z338</accession>
<name>A0ABV9Z338_9HYPH</name>
<dbReference type="InterPro" id="IPR042100">
    <property type="entry name" value="Bug_dom1"/>
</dbReference>
<dbReference type="InterPro" id="IPR005064">
    <property type="entry name" value="BUG"/>
</dbReference>
<comment type="similarity">
    <text evidence="1">Belongs to the UPF0065 (bug) family.</text>
</comment>
<keyword evidence="3" id="KW-1185">Reference proteome</keyword>
<evidence type="ECO:0000313" key="3">
    <source>
        <dbReference type="Proteomes" id="UP001595796"/>
    </source>
</evidence>
<sequence>MVLGSIRVALVAAAITLLPSLSTAQEFTRPVRLIVPFAPGGTSDILARLISPKLSAALGQPVVVENKPGAAGNLGADTVAKAQPDGHTLLLMDVGSLATAPSLFPELSYNVEKDLAPVGMVMFGPYVLAVSPTSSITSVKTLVDYAKANPGKLAVATSGVGAMNHITAVQIAKGLGIEWKTVPYKGGSAASRAVVSGESQVIINGAPATLPFVTNKQLTGIAVSGDERIKSASDLPTFKEAGLAATDAGTWQGLLTTGGTPPATVARLNAELQKVLAMPDIQEKIAEQGGLARPGSPDDFKAWLSTNIKSFGTVIRDAGIKIDG</sequence>
<dbReference type="EMBL" id="JBHSJF010000004">
    <property type="protein sequence ID" value="MFC5067256.1"/>
    <property type="molecule type" value="Genomic_DNA"/>
</dbReference>
<dbReference type="Pfam" id="PF03401">
    <property type="entry name" value="TctC"/>
    <property type="match status" value="1"/>
</dbReference>
<dbReference type="Gene3D" id="3.40.190.150">
    <property type="entry name" value="Bordetella uptake gene, domain 1"/>
    <property type="match status" value="1"/>
</dbReference>
<dbReference type="Gene3D" id="3.40.190.10">
    <property type="entry name" value="Periplasmic binding protein-like II"/>
    <property type="match status" value="1"/>
</dbReference>
<dbReference type="RefSeq" id="WP_114957234.1">
    <property type="nucleotide sequence ID" value="NZ_JBHSJF010000004.1"/>
</dbReference>
<gene>
    <name evidence="2" type="ORF">ACFPFW_04410</name>
</gene>
<organism evidence="2 3">
    <name type="scientific">Flaviflagellibacter deserti</name>
    <dbReference type="NCBI Taxonomy" id="2267266"/>
    <lineage>
        <taxon>Bacteria</taxon>
        <taxon>Pseudomonadati</taxon>
        <taxon>Pseudomonadota</taxon>
        <taxon>Alphaproteobacteria</taxon>
        <taxon>Hyphomicrobiales</taxon>
        <taxon>Flaviflagellibacter</taxon>
    </lineage>
</organism>